<dbReference type="PANTHER" id="PTHR22848">
    <property type="entry name" value="WD40 REPEAT PROTEIN"/>
    <property type="match status" value="1"/>
</dbReference>
<dbReference type="InterPro" id="IPR001680">
    <property type="entry name" value="WD40_rpt"/>
</dbReference>
<organism evidence="11 12">
    <name type="scientific">Polysphondylium violaceum</name>
    <dbReference type="NCBI Taxonomy" id="133409"/>
    <lineage>
        <taxon>Eukaryota</taxon>
        <taxon>Amoebozoa</taxon>
        <taxon>Evosea</taxon>
        <taxon>Eumycetozoa</taxon>
        <taxon>Dictyostelia</taxon>
        <taxon>Dictyosteliales</taxon>
        <taxon>Dictyosteliaceae</taxon>
        <taxon>Polysphondylium</taxon>
    </lineage>
</organism>
<dbReference type="PRINTS" id="PR00320">
    <property type="entry name" value="GPROTEINBRPT"/>
</dbReference>
<keyword evidence="3" id="KW-0507">mRNA processing</keyword>
<dbReference type="SUPFAM" id="SSF50978">
    <property type="entry name" value="WD40 repeat-like"/>
    <property type="match status" value="1"/>
</dbReference>
<sequence length="524" mass="59736">MQNNNNNVQPSNIEIQSQDVIKLILQFLKENSLGNTLSTLQEETGLYMNIIDNQESFLNDIRNGNWDKVLTVLQNLKLSLPTMITLYEQIIVELLHINELELVKHLLRKTEPMNQLKQTQIERYMKLENYLANKSINLVDFYPYGITTEKRRKHISELVREELTKIPSSRLLGLLSDALQWNRHIGKIPNDCTEFDLLSGKVPEKKVITEDDEPIKTLHKTIKFNDNNKPEVCKFSPDSKYLVTGSADGFIEAWDVETAKLSKNLPYQAADEFMMHDDAILCLAFSDDGEYLASGSLDGQIKIWQFKTGKLLRKFEPAHLQGVTCLQFSKNSTQILSGSYDSSLKIFGLKSGKALKMFKGHKSFVNGCYFTPDEDRVLSCASDGKIKIWDAKTAECIQTLSPIPTVSIKTITIKSLSFLNRHSELTIVCTAPSISIYNLKTQNIVKEFKSDNNQLFICCTTSTQQNYLYAVTEDHILYCFDIEKGTTLEKFKISDKDIYGLAFHPNYNLLASYGLDPILKIWKS</sequence>
<dbReference type="InterPro" id="IPR019775">
    <property type="entry name" value="WD40_repeat_CS"/>
</dbReference>
<dbReference type="Gene3D" id="2.130.10.10">
    <property type="entry name" value="YVTN repeat-like/Quinoprotein amine dehydrogenase"/>
    <property type="match status" value="2"/>
</dbReference>
<keyword evidence="4" id="KW-0677">Repeat</keyword>
<feature type="repeat" description="WD" evidence="9">
    <location>
        <begin position="316"/>
        <end position="357"/>
    </location>
</feature>
<keyword evidence="6" id="KW-0539">Nucleus</keyword>
<evidence type="ECO:0000313" key="12">
    <source>
        <dbReference type="Proteomes" id="UP000695562"/>
    </source>
</evidence>
<dbReference type="GO" id="GO:0000398">
    <property type="term" value="P:mRNA splicing, via spliceosome"/>
    <property type="evidence" value="ECO:0007669"/>
    <property type="project" value="InterPro"/>
</dbReference>
<feature type="repeat" description="WD" evidence="9">
    <location>
        <begin position="235"/>
        <end position="264"/>
    </location>
</feature>
<evidence type="ECO:0000256" key="2">
    <source>
        <dbReference type="ARBA" id="ARBA00022574"/>
    </source>
</evidence>
<dbReference type="InterPro" id="IPR020472">
    <property type="entry name" value="WD40_PAC1"/>
</dbReference>
<keyword evidence="12" id="KW-1185">Reference proteome</keyword>
<dbReference type="PROSITE" id="PS50896">
    <property type="entry name" value="LISH"/>
    <property type="match status" value="1"/>
</dbReference>
<dbReference type="GO" id="GO:0016607">
    <property type="term" value="C:nuclear speck"/>
    <property type="evidence" value="ECO:0007669"/>
    <property type="project" value="UniProtKB-SubCell"/>
</dbReference>
<name>A0A8J4Q7A8_9MYCE</name>
<dbReference type="EMBL" id="AJWJ01000089">
    <property type="protein sequence ID" value="KAF2075686.1"/>
    <property type="molecule type" value="Genomic_DNA"/>
</dbReference>
<dbReference type="InterPro" id="IPR006595">
    <property type="entry name" value="CTLH_C"/>
</dbReference>
<protein>
    <recommendedName>
        <fullName evidence="8">WD40 repeat-containing protein SMU1</fullName>
    </recommendedName>
</protein>
<dbReference type="Pfam" id="PF17814">
    <property type="entry name" value="LisH_TPL"/>
    <property type="match status" value="1"/>
</dbReference>
<evidence type="ECO:0000256" key="7">
    <source>
        <dbReference type="ARBA" id="ARBA00025801"/>
    </source>
</evidence>
<comment type="subcellular location">
    <subcellularLocation>
        <location evidence="1">Nucleus speckle</location>
    </subcellularLocation>
</comment>
<dbReference type="PROSITE" id="PS50082">
    <property type="entry name" value="WD_REPEATS_2"/>
    <property type="match status" value="5"/>
</dbReference>
<dbReference type="InterPro" id="IPR036322">
    <property type="entry name" value="WD40_repeat_dom_sf"/>
</dbReference>
<dbReference type="AlphaFoldDB" id="A0A8J4Q7A8"/>
<dbReference type="SMART" id="SM00667">
    <property type="entry name" value="LisH"/>
    <property type="match status" value="1"/>
</dbReference>
<dbReference type="Proteomes" id="UP000695562">
    <property type="component" value="Unassembled WGS sequence"/>
</dbReference>
<proteinExistence type="inferred from homology"/>
<feature type="repeat" description="WD" evidence="9">
    <location>
        <begin position="273"/>
        <end position="314"/>
    </location>
</feature>
<keyword evidence="2 9" id="KW-0853">WD repeat</keyword>
<evidence type="ECO:0000256" key="4">
    <source>
        <dbReference type="ARBA" id="ARBA00022737"/>
    </source>
</evidence>
<feature type="repeat" description="WD" evidence="9">
    <location>
        <begin position="491"/>
        <end position="524"/>
    </location>
</feature>
<dbReference type="InterPro" id="IPR006594">
    <property type="entry name" value="LisH"/>
</dbReference>
<dbReference type="CDD" id="cd00200">
    <property type="entry name" value="WD40"/>
    <property type="match status" value="1"/>
</dbReference>
<dbReference type="InterPro" id="IPR054532">
    <property type="entry name" value="TPL_SMU1_LisH-like"/>
</dbReference>
<feature type="repeat" description="WD" evidence="9">
    <location>
        <begin position="358"/>
        <end position="399"/>
    </location>
</feature>
<evidence type="ECO:0000256" key="9">
    <source>
        <dbReference type="PROSITE-ProRule" id="PRU00221"/>
    </source>
</evidence>
<dbReference type="SMART" id="SM00320">
    <property type="entry name" value="WD40"/>
    <property type="match status" value="6"/>
</dbReference>
<accession>A0A8J4Q7A8</accession>
<evidence type="ECO:0000256" key="8">
    <source>
        <dbReference type="ARBA" id="ARBA00026184"/>
    </source>
</evidence>
<evidence type="ECO:0000256" key="1">
    <source>
        <dbReference type="ARBA" id="ARBA00004324"/>
    </source>
</evidence>
<gene>
    <name evidence="11" type="ORF">CYY_002999</name>
</gene>
<dbReference type="Pfam" id="PF00400">
    <property type="entry name" value="WD40"/>
    <property type="match status" value="5"/>
</dbReference>
<dbReference type="InterPro" id="IPR045184">
    <property type="entry name" value="SMU1"/>
</dbReference>
<dbReference type="PROSITE" id="PS50294">
    <property type="entry name" value="WD_REPEATS_REGION"/>
    <property type="match status" value="3"/>
</dbReference>
<evidence type="ECO:0000256" key="5">
    <source>
        <dbReference type="ARBA" id="ARBA00023187"/>
    </source>
</evidence>
<evidence type="ECO:0000259" key="10">
    <source>
        <dbReference type="PROSITE" id="PS50897"/>
    </source>
</evidence>
<dbReference type="OrthoDB" id="538223at2759"/>
<evidence type="ECO:0000256" key="3">
    <source>
        <dbReference type="ARBA" id="ARBA00022664"/>
    </source>
</evidence>
<dbReference type="PROSITE" id="PS00678">
    <property type="entry name" value="WD_REPEATS_1"/>
    <property type="match status" value="2"/>
</dbReference>
<reference evidence="11" key="1">
    <citation type="submission" date="2020-01" db="EMBL/GenBank/DDBJ databases">
        <title>Development of genomics and gene disruption for Polysphondylium violaceum indicates a role for the polyketide synthase stlB in stalk morphogenesis.</title>
        <authorList>
            <person name="Narita B."/>
            <person name="Kawabe Y."/>
            <person name="Kin K."/>
            <person name="Saito T."/>
            <person name="Gibbs R."/>
            <person name="Kuspa A."/>
            <person name="Muzny D."/>
            <person name="Queller D."/>
            <person name="Richards S."/>
            <person name="Strassman J."/>
            <person name="Sucgang R."/>
            <person name="Worley K."/>
            <person name="Schaap P."/>
        </authorList>
    </citation>
    <scope>NUCLEOTIDE SEQUENCE</scope>
    <source>
        <strain evidence="11">QSvi11</strain>
    </source>
</reference>
<dbReference type="PROSITE" id="PS50897">
    <property type="entry name" value="CTLH"/>
    <property type="match status" value="1"/>
</dbReference>
<keyword evidence="5" id="KW-0508">mRNA splicing</keyword>
<evidence type="ECO:0000256" key="6">
    <source>
        <dbReference type="ARBA" id="ARBA00023242"/>
    </source>
</evidence>
<comment type="similarity">
    <text evidence="7">Belongs to the WD repeat SMU1 family.</text>
</comment>
<comment type="caution">
    <text evidence="11">The sequence shown here is derived from an EMBL/GenBank/DDBJ whole genome shotgun (WGS) entry which is preliminary data.</text>
</comment>
<feature type="domain" description="CTLH" evidence="10">
    <location>
        <begin position="50"/>
        <end position="102"/>
    </location>
</feature>
<dbReference type="InterPro" id="IPR015943">
    <property type="entry name" value="WD40/YVTN_repeat-like_dom_sf"/>
</dbReference>
<evidence type="ECO:0000313" key="11">
    <source>
        <dbReference type="EMBL" id="KAF2075686.1"/>
    </source>
</evidence>